<gene>
    <name evidence="2" type="ORF">QQX04_04640</name>
</gene>
<sequence>MIYVDGTALCRFLPGVRYFEEWNRWVVPRIREVATTQLGLTELRQAAELYPRESKAKAFEVVEVVRSRMPLIRFSDQNVTVSTHAAAVLKPFAALHLGAAAAHPAIDTIATYDAELARVAALYGLTVVTPGLPEGWQNGTGAAPAPVVGPPKES</sequence>
<keyword evidence="3" id="KW-1185">Reference proteome</keyword>
<comment type="caution">
    <text evidence="2">The sequence shown here is derived from an EMBL/GenBank/DDBJ whole genome shotgun (WGS) entry which is preliminary data.</text>
</comment>
<evidence type="ECO:0000313" key="3">
    <source>
        <dbReference type="Proteomes" id="UP001172738"/>
    </source>
</evidence>
<dbReference type="SUPFAM" id="SSF88723">
    <property type="entry name" value="PIN domain-like"/>
    <property type="match status" value="1"/>
</dbReference>
<evidence type="ECO:0000256" key="1">
    <source>
        <dbReference type="SAM" id="MobiDB-lite"/>
    </source>
</evidence>
<accession>A0ABT8FZE9</accession>
<protein>
    <recommendedName>
        <fullName evidence="4">PIN domain-containing protein</fullName>
    </recommendedName>
</protein>
<feature type="region of interest" description="Disordered" evidence="1">
    <location>
        <begin position="135"/>
        <end position="154"/>
    </location>
</feature>
<evidence type="ECO:0008006" key="4">
    <source>
        <dbReference type="Google" id="ProtNLM"/>
    </source>
</evidence>
<organism evidence="2 3">
    <name type="scientific">Demequina zhanjiangensis</name>
    <dbReference type="NCBI Taxonomy" id="3051659"/>
    <lineage>
        <taxon>Bacteria</taxon>
        <taxon>Bacillati</taxon>
        <taxon>Actinomycetota</taxon>
        <taxon>Actinomycetes</taxon>
        <taxon>Micrococcales</taxon>
        <taxon>Demequinaceae</taxon>
        <taxon>Demequina</taxon>
    </lineage>
</organism>
<proteinExistence type="predicted"/>
<dbReference type="RefSeq" id="WP_301126698.1">
    <property type="nucleotide sequence ID" value="NZ_JAUHPV010000002.1"/>
</dbReference>
<dbReference type="EMBL" id="JAUHPV010000002">
    <property type="protein sequence ID" value="MDN4472275.1"/>
    <property type="molecule type" value="Genomic_DNA"/>
</dbReference>
<dbReference type="Proteomes" id="UP001172738">
    <property type="component" value="Unassembled WGS sequence"/>
</dbReference>
<name>A0ABT8FZE9_9MICO</name>
<dbReference type="InterPro" id="IPR029060">
    <property type="entry name" value="PIN-like_dom_sf"/>
</dbReference>
<reference evidence="2" key="1">
    <citation type="submission" date="2023-06" db="EMBL/GenBank/DDBJ databases">
        <title>SYSU T00b26.</title>
        <authorList>
            <person name="Gao L."/>
            <person name="Fang B.-Z."/>
            <person name="Li W.-J."/>
        </authorList>
    </citation>
    <scope>NUCLEOTIDE SEQUENCE</scope>
    <source>
        <strain evidence="2">SYSU T00b26</strain>
    </source>
</reference>
<evidence type="ECO:0000313" key="2">
    <source>
        <dbReference type="EMBL" id="MDN4472275.1"/>
    </source>
</evidence>